<dbReference type="Proteomes" id="UP001321453">
    <property type="component" value="Unassembled WGS sequence"/>
</dbReference>
<dbReference type="EMBL" id="JAUCGR010000001">
    <property type="protein sequence ID" value="MDM7830256.1"/>
    <property type="molecule type" value="Genomic_DNA"/>
</dbReference>
<reference evidence="2 3" key="1">
    <citation type="submission" date="2023-06" db="EMBL/GenBank/DDBJ databases">
        <title>Cellulomonas sp. MW9 Whole genome sequence.</title>
        <authorList>
            <person name="Park S."/>
        </authorList>
    </citation>
    <scope>NUCLEOTIDE SEQUENCE [LARGE SCALE GENOMIC DNA]</scope>
    <source>
        <strain evidence="2 3">MW9</strain>
    </source>
</reference>
<organism evidence="2 3">
    <name type="scientific">Cellulomonas edaphi</name>
    <dbReference type="NCBI Taxonomy" id="3053468"/>
    <lineage>
        <taxon>Bacteria</taxon>
        <taxon>Bacillati</taxon>
        <taxon>Actinomycetota</taxon>
        <taxon>Actinomycetes</taxon>
        <taxon>Micrococcales</taxon>
        <taxon>Cellulomonadaceae</taxon>
        <taxon>Cellulomonas</taxon>
    </lineage>
</organism>
<accession>A0ABT7S3S8</accession>
<sequence>MPKTHEETLALIRTLLAIADGGSPHEAERDLARTRAERLMLRHSIDEAGVRMTREQAHEPVRTDTDIVGSWAMDRFDLRAAVYRAFGCRSVRARRHGAPLTHIAFGFAADMSMAAVLADSLEPQLLLEMAAHGGSPGDKRAFAAGFTAVVEQRLSAFYAEVLTEAEADGTSSALVVAARDARVDEAVALAFPSLRRATRRLSGNGYAAGTAAGARADIAVSGRKVQRADVRALGA</sequence>
<feature type="domain" description="DUF7168" evidence="1">
    <location>
        <begin position="78"/>
        <end position="168"/>
    </location>
</feature>
<dbReference type="Pfam" id="PF23771">
    <property type="entry name" value="DUF7168"/>
    <property type="match status" value="1"/>
</dbReference>
<proteinExistence type="predicted"/>
<comment type="caution">
    <text evidence="2">The sequence shown here is derived from an EMBL/GenBank/DDBJ whole genome shotgun (WGS) entry which is preliminary data.</text>
</comment>
<evidence type="ECO:0000313" key="3">
    <source>
        <dbReference type="Proteomes" id="UP001321453"/>
    </source>
</evidence>
<protein>
    <submittedName>
        <fullName evidence="2">DUF2786 domain-containing protein</fullName>
    </submittedName>
</protein>
<evidence type="ECO:0000259" key="1">
    <source>
        <dbReference type="Pfam" id="PF23771"/>
    </source>
</evidence>
<keyword evidence="3" id="KW-1185">Reference proteome</keyword>
<dbReference type="RefSeq" id="WP_289445080.1">
    <property type="nucleotide sequence ID" value="NZ_JAUCGR010000001.1"/>
</dbReference>
<dbReference type="InterPro" id="IPR055592">
    <property type="entry name" value="DUF7168"/>
</dbReference>
<evidence type="ECO:0000313" key="2">
    <source>
        <dbReference type="EMBL" id="MDM7830256.1"/>
    </source>
</evidence>
<name>A0ABT7S3S8_9CELL</name>
<gene>
    <name evidence="2" type="ORF">QRT05_02830</name>
</gene>